<reference evidence="2" key="1">
    <citation type="submission" date="2021-06" db="EMBL/GenBank/DDBJ databases">
        <authorList>
            <person name="Hodson N. C."/>
            <person name="Mongue J. A."/>
            <person name="Jaron S. K."/>
        </authorList>
    </citation>
    <scope>NUCLEOTIDE SEQUENCE</scope>
</reference>
<feature type="non-terminal residue" evidence="2">
    <location>
        <position position="1"/>
    </location>
</feature>
<dbReference type="InterPro" id="IPR003961">
    <property type="entry name" value="FN3_dom"/>
</dbReference>
<feature type="non-terminal residue" evidence="2">
    <location>
        <position position="85"/>
    </location>
</feature>
<protein>
    <recommendedName>
        <fullName evidence="1">Fibronectin type-III domain-containing protein</fullName>
    </recommendedName>
</protein>
<gene>
    <name evidence="2" type="ORF">AFUS01_LOCUS35073</name>
</gene>
<evidence type="ECO:0000313" key="2">
    <source>
        <dbReference type="EMBL" id="CAG7824942.1"/>
    </source>
</evidence>
<name>A0A8J2KWY7_9HEXA</name>
<accession>A0A8J2KWY7</accession>
<dbReference type="AlphaFoldDB" id="A0A8J2KWY7"/>
<dbReference type="EMBL" id="CAJVCH010534515">
    <property type="protein sequence ID" value="CAG7824942.1"/>
    <property type="molecule type" value="Genomic_DNA"/>
</dbReference>
<comment type="caution">
    <text evidence="2">The sequence shown here is derived from an EMBL/GenBank/DDBJ whole genome shotgun (WGS) entry which is preliminary data.</text>
</comment>
<evidence type="ECO:0000313" key="3">
    <source>
        <dbReference type="Proteomes" id="UP000708208"/>
    </source>
</evidence>
<dbReference type="CDD" id="cd00063">
    <property type="entry name" value="FN3"/>
    <property type="match status" value="1"/>
</dbReference>
<sequence length="85" mass="9681">IHGEFIGYRLAYRPRDDRASHHIHELYLRDPNIQSYTIDNLMTFTQYLVSLQVFNPEGLGPSTTVAVITDEGGNDLYVHSICSLN</sequence>
<dbReference type="OrthoDB" id="6138780at2759"/>
<dbReference type="PROSITE" id="PS50853">
    <property type="entry name" value="FN3"/>
    <property type="match status" value="1"/>
</dbReference>
<organism evidence="2 3">
    <name type="scientific">Allacma fusca</name>
    <dbReference type="NCBI Taxonomy" id="39272"/>
    <lineage>
        <taxon>Eukaryota</taxon>
        <taxon>Metazoa</taxon>
        <taxon>Ecdysozoa</taxon>
        <taxon>Arthropoda</taxon>
        <taxon>Hexapoda</taxon>
        <taxon>Collembola</taxon>
        <taxon>Symphypleona</taxon>
        <taxon>Sminthuridae</taxon>
        <taxon>Allacma</taxon>
    </lineage>
</organism>
<dbReference type="Pfam" id="PF00041">
    <property type="entry name" value="fn3"/>
    <property type="match status" value="1"/>
</dbReference>
<keyword evidence="3" id="KW-1185">Reference proteome</keyword>
<feature type="domain" description="Fibronectin type-III" evidence="1">
    <location>
        <begin position="1"/>
        <end position="73"/>
    </location>
</feature>
<proteinExistence type="predicted"/>
<dbReference type="Proteomes" id="UP000708208">
    <property type="component" value="Unassembled WGS sequence"/>
</dbReference>
<evidence type="ECO:0000259" key="1">
    <source>
        <dbReference type="PROSITE" id="PS50853"/>
    </source>
</evidence>